<sequence>MTVPPTPPGATRRPAFRTLEELPAPRRGDVERLLTRVIDEEIRRAGDGTDAGRLMALARSSADRILTPATEEWQEYLRAEEENAAGRFRERLDGRTLAAVGASTVCAAAVALVLLRPTGPGDPGVADAVTGAFVVALASVVGFLLQASVAHLWAAESRAGVRNQPGGVEQLRLAWLNAVEVRGLNPWLAQQRAVVTRGDTSRTPMGRAAHRPAARDRSGVSRTRGVLERSFERLPEPVDPFPGRREELTRIARLVNRDRAGIDTHPTVVVLHGPPGTGRTALAHRVAHDLRPLFRGACTVDLRGGSEDPMSTRAAALHLMSRLGAPRDQVLQRETAGRDGEEESPGRLLERYRQHLAGLPVVIVLDDATDPDRVRALIPHRSPALVLVTTSHPMDPADLLPPGDGTGDAGPTPPDRIHHIAPAPLTGAAAVELLRAALGDHRPATPLPPDDPGATGDLERLAAACAGRPLLLRLAGAALAHRPAAELARALTGAGNPEDPEDPTTRVLSLCAEHLGDPARRLLRRLAVAGRAAVGPAAAVALLDTGRADAARHMEELARAGFLQPARGNRHRLHESVRRFARARLNEEETAEERAAARERLIRSYAELADTVIRLVDGNTTTRTDALPGAAGRHGFTSLAAALRWLDEEADFITATLRHADPSVDREAMLRLLGALCDWCLLRGDLHRLGELNAMVRALDEGRFTRSVRWRTGVAERQLGELDKARTTLTSVVGLYREDRNRAGAARALRDLGITLQHQGRLPEAAERLGEALETQTAEGFAADRAWTLHALAAVERERGRVLTSGRLLEEALELHRVGGSVHGEAWTRFQLAQTLLRRGRVADADRELEAAAELYERSRDPRGGAWVLTESGRSRLIGGDVTGAAERLETALARHRETEDVRGEAWTLHHLGLALEERGDPAEGVRLLERARGMFNRMPDIHGLASARHHSGRVTRDVRAEATGSLRNSGFSRQLLVDARRDFRRAGAPYGDAWSALELAVVDAGNERPGQALTLADEALAVFAEGYGEGAPDARGTDWARFLRCTLLPLASPGGPEVGAVVAQEELERLRHEDHPLRDPALADAVEAFAVMLGRDRGPEEGWTAWRLGLVPRRAAADVIGVTD</sequence>
<accession>A0A7W3Y178</accession>
<dbReference type="RefSeq" id="WP_182605664.1">
    <property type="nucleotide sequence ID" value="NZ_VKHT01000153.1"/>
</dbReference>
<evidence type="ECO:0000313" key="4">
    <source>
        <dbReference type="EMBL" id="MBB0243985.1"/>
    </source>
</evidence>
<feature type="transmembrane region" description="Helical" evidence="2">
    <location>
        <begin position="128"/>
        <end position="154"/>
    </location>
</feature>
<feature type="region of interest" description="Disordered" evidence="1">
    <location>
        <begin position="325"/>
        <end position="346"/>
    </location>
</feature>
<organism evidence="4 5">
    <name type="scientific">Streptomyces alkaliphilus</name>
    <dbReference type="NCBI Taxonomy" id="1472722"/>
    <lineage>
        <taxon>Bacteria</taxon>
        <taxon>Bacillati</taxon>
        <taxon>Actinomycetota</taxon>
        <taxon>Actinomycetes</taxon>
        <taxon>Kitasatosporales</taxon>
        <taxon>Streptomycetaceae</taxon>
        <taxon>Streptomyces</taxon>
    </lineage>
</organism>
<feature type="compositionally biased region" description="Basic and acidic residues" evidence="1">
    <location>
        <begin position="213"/>
        <end position="222"/>
    </location>
</feature>
<evidence type="ECO:0000259" key="3">
    <source>
        <dbReference type="SMART" id="SM00382"/>
    </source>
</evidence>
<evidence type="ECO:0000256" key="1">
    <source>
        <dbReference type="SAM" id="MobiDB-lite"/>
    </source>
</evidence>
<dbReference type="InterPro" id="IPR011990">
    <property type="entry name" value="TPR-like_helical_dom_sf"/>
</dbReference>
<dbReference type="InterPro" id="IPR003593">
    <property type="entry name" value="AAA+_ATPase"/>
</dbReference>
<dbReference type="Gene3D" id="1.25.40.10">
    <property type="entry name" value="Tetratricopeptide repeat domain"/>
    <property type="match status" value="1"/>
</dbReference>
<evidence type="ECO:0000313" key="5">
    <source>
        <dbReference type="Proteomes" id="UP000538929"/>
    </source>
</evidence>
<keyword evidence="2" id="KW-0472">Membrane</keyword>
<dbReference type="Pfam" id="PF13424">
    <property type="entry name" value="TPR_12"/>
    <property type="match status" value="2"/>
</dbReference>
<dbReference type="Proteomes" id="UP000538929">
    <property type="component" value="Unassembled WGS sequence"/>
</dbReference>
<dbReference type="SUPFAM" id="SSF52540">
    <property type="entry name" value="P-loop containing nucleoside triphosphate hydrolases"/>
    <property type="match status" value="1"/>
</dbReference>
<proteinExistence type="predicted"/>
<dbReference type="PANTHER" id="PTHR47691">
    <property type="entry name" value="REGULATOR-RELATED"/>
    <property type="match status" value="1"/>
</dbReference>
<reference evidence="5" key="1">
    <citation type="submission" date="2019-10" db="EMBL/GenBank/DDBJ databases">
        <title>Streptomyces sp. nov., a novel actinobacterium isolated from alkaline environment.</title>
        <authorList>
            <person name="Golinska P."/>
        </authorList>
    </citation>
    <scope>NUCLEOTIDE SEQUENCE [LARGE SCALE GENOMIC DNA]</scope>
    <source>
        <strain evidence="5">DSM 42118</strain>
    </source>
</reference>
<feature type="compositionally biased region" description="Basic and acidic residues" evidence="1">
    <location>
        <begin position="335"/>
        <end position="346"/>
    </location>
</feature>
<comment type="caution">
    <text evidence="4">The sequence shown here is derived from an EMBL/GenBank/DDBJ whole genome shotgun (WGS) entry which is preliminary data.</text>
</comment>
<keyword evidence="2" id="KW-0812">Transmembrane</keyword>
<dbReference type="InterPro" id="IPR027417">
    <property type="entry name" value="P-loop_NTPase"/>
</dbReference>
<protein>
    <submittedName>
        <fullName evidence="4">Tetratricopeptide repeat protein</fullName>
    </submittedName>
</protein>
<feature type="domain" description="AAA+ ATPase" evidence="3">
    <location>
        <begin position="265"/>
        <end position="425"/>
    </location>
</feature>
<dbReference type="AlphaFoldDB" id="A0A7W3Y178"/>
<name>A0A7W3Y178_9ACTN</name>
<keyword evidence="2" id="KW-1133">Transmembrane helix</keyword>
<dbReference type="PRINTS" id="PR00364">
    <property type="entry name" value="DISEASERSIST"/>
</dbReference>
<evidence type="ECO:0000256" key="2">
    <source>
        <dbReference type="SAM" id="Phobius"/>
    </source>
</evidence>
<dbReference type="InterPro" id="IPR041664">
    <property type="entry name" value="AAA_16"/>
</dbReference>
<dbReference type="SMART" id="SM00382">
    <property type="entry name" value="AAA"/>
    <property type="match status" value="1"/>
</dbReference>
<dbReference type="Gene3D" id="3.40.50.300">
    <property type="entry name" value="P-loop containing nucleotide triphosphate hydrolases"/>
    <property type="match status" value="1"/>
</dbReference>
<feature type="region of interest" description="Disordered" evidence="1">
    <location>
        <begin position="195"/>
        <end position="222"/>
    </location>
</feature>
<dbReference type="Pfam" id="PF13191">
    <property type="entry name" value="AAA_16"/>
    <property type="match status" value="1"/>
</dbReference>
<feature type="transmembrane region" description="Helical" evidence="2">
    <location>
        <begin position="97"/>
        <end position="116"/>
    </location>
</feature>
<keyword evidence="5" id="KW-1185">Reference proteome</keyword>
<gene>
    <name evidence="4" type="ORF">FNQ90_07650</name>
</gene>
<dbReference type="PANTHER" id="PTHR47691:SF3">
    <property type="entry name" value="HTH-TYPE TRANSCRIPTIONAL REGULATOR RV0890C-RELATED"/>
    <property type="match status" value="1"/>
</dbReference>
<dbReference type="EMBL" id="VKHT01000153">
    <property type="protein sequence ID" value="MBB0243985.1"/>
    <property type="molecule type" value="Genomic_DNA"/>
</dbReference>
<dbReference type="SUPFAM" id="SSF48452">
    <property type="entry name" value="TPR-like"/>
    <property type="match status" value="2"/>
</dbReference>